<dbReference type="InterPro" id="IPR050394">
    <property type="entry name" value="Homeobox_NK-like"/>
</dbReference>
<feature type="DNA-binding region" description="Homeobox" evidence="8">
    <location>
        <begin position="284"/>
        <end position="343"/>
    </location>
</feature>
<comment type="caution">
    <text evidence="12">The sequence shown here is derived from an EMBL/GenBank/DDBJ whole genome shotgun (WGS) entry which is preliminary data.</text>
</comment>
<evidence type="ECO:0000259" key="11">
    <source>
        <dbReference type="PROSITE" id="PS50071"/>
    </source>
</evidence>
<feature type="region of interest" description="Disordered" evidence="10">
    <location>
        <begin position="66"/>
        <end position="107"/>
    </location>
</feature>
<evidence type="ECO:0000256" key="9">
    <source>
        <dbReference type="RuleBase" id="RU000682"/>
    </source>
</evidence>
<evidence type="ECO:0000313" key="12">
    <source>
        <dbReference type="EMBL" id="MEQ2256211.1"/>
    </source>
</evidence>
<comment type="subcellular location">
    <subcellularLocation>
        <location evidence="1 8 9">Nucleus</location>
    </subcellularLocation>
</comment>
<dbReference type="Proteomes" id="UP001482620">
    <property type="component" value="Unassembled WGS sequence"/>
</dbReference>
<keyword evidence="6" id="KW-0804">Transcription</keyword>
<dbReference type="PANTHER" id="PTHR24340:SF40">
    <property type="entry name" value="HOMEOBOX PROTEIN NKX-2.4"/>
    <property type="match status" value="1"/>
</dbReference>
<dbReference type="PANTHER" id="PTHR24340">
    <property type="entry name" value="HOMEOBOX PROTEIN NKX"/>
    <property type="match status" value="1"/>
</dbReference>
<proteinExistence type="predicted"/>
<dbReference type="SUPFAM" id="SSF46689">
    <property type="entry name" value="Homeodomain-like"/>
    <property type="match status" value="1"/>
</dbReference>
<evidence type="ECO:0000256" key="3">
    <source>
        <dbReference type="ARBA" id="ARBA00023015"/>
    </source>
</evidence>
<evidence type="ECO:0000313" key="13">
    <source>
        <dbReference type="Proteomes" id="UP001482620"/>
    </source>
</evidence>
<dbReference type="SMART" id="SM00389">
    <property type="entry name" value="HOX"/>
    <property type="match status" value="1"/>
</dbReference>
<dbReference type="Gene3D" id="1.10.10.60">
    <property type="entry name" value="Homeodomain-like"/>
    <property type="match status" value="1"/>
</dbReference>
<feature type="compositionally biased region" description="Low complexity" evidence="10">
    <location>
        <begin position="348"/>
        <end position="369"/>
    </location>
</feature>
<evidence type="ECO:0000256" key="6">
    <source>
        <dbReference type="ARBA" id="ARBA00023163"/>
    </source>
</evidence>
<protein>
    <recommendedName>
        <fullName evidence="11">Homeobox domain-containing protein</fullName>
    </recommendedName>
</protein>
<keyword evidence="7 8" id="KW-0539">Nucleus</keyword>
<keyword evidence="2" id="KW-0217">Developmental protein</keyword>
<feature type="compositionally biased region" description="Polar residues" evidence="10">
    <location>
        <begin position="381"/>
        <end position="410"/>
    </location>
</feature>
<dbReference type="InterPro" id="IPR020479">
    <property type="entry name" value="HD_metazoa"/>
</dbReference>
<keyword evidence="13" id="KW-1185">Reference proteome</keyword>
<dbReference type="PROSITE" id="PS00027">
    <property type="entry name" value="HOMEOBOX_1"/>
    <property type="match status" value="1"/>
</dbReference>
<feature type="region of interest" description="Disordered" evidence="10">
    <location>
        <begin position="148"/>
        <end position="195"/>
    </location>
</feature>
<evidence type="ECO:0000256" key="10">
    <source>
        <dbReference type="SAM" id="MobiDB-lite"/>
    </source>
</evidence>
<keyword evidence="5 8" id="KW-0371">Homeobox</keyword>
<evidence type="ECO:0000256" key="5">
    <source>
        <dbReference type="ARBA" id="ARBA00023155"/>
    </source>
</evidence>
<accession>A0ABV0VG86</accession>
<keyword evidence="4 8" id="KW-0238">DNA-binding</keyword>
<dbReference type="Pfam" id="PF00046">
    <property type="entry name" value="Homeodomain"/>
    <property type="match status" value="1"/>
</dbReference>
<evidence type="ECO:0000256" key="4">
    <source>
        <dbReference type="ARBA" id="ARBA00023125"/>
    </source>
</evidence>
<keyword evidence="3" id="KW-0805">Transcription regulation</keyword>
<organism evidence="12 13">
    <name type="scientific">Ilyodon furcidens</name>
    <name type="common">goldbreast splitfin</name>
    <dbReference type="NCBI Taxonomy" id="33524"/>
    <lineage>
        <taxon>Eukaryota</taxon>
        <taxon>Metazoa</taxon>
        <taxon>Chordata</taxon>
        <taxon>Craniata</taxon>
        <taxon>Vertebrata</taxon>
        <taxon>Euteleostomi</taxon>
        <taxon>Actinopterygii</taxon>
        <taxon>Neopterygii</taxon>
        <taxon>Teleostei</taxon>
        <taxon>Neoteleostei</taxon>
        <taxon>Acanthomorphata</taxon>
        <taxon>Ovalentaria</taxon>
        <taxon>Atherinomorphae</taxon>
        <taxon>Cyprinodontiformes</taxon>
        <taxon>Goodeidae</taxon>
        <taxon>Ilyodon</taxon>
    </lineage>
</organism>
<feature type="compositionally biased region" description="Basic residues" evidence="10">
    <location>
        <begin position="171"/>
        <end position="182"/>
    </location>
</feature>
<dbReference type="InterPro" id="IPR017970">
    <property type="entry name" value="Homeobox_CS"/>
</dbReference>
<gene>
    <name evidence="12" type="ORF">ILYODFUR_022068</name>
</gene>
<dbReference type="CDD" id="cd00086">
    <property type="entry name" value="homeodomain"/>
    <property type="match status" value="1"/>
</dbReference>
<evidence type="ECO:0000256" key="8">
    <source>
        <dbReference type="PROSITE-ProRule" id="PRU00108"/>
    </source>
</evidence>
<evidence type="ECO:0000256" key="2">
    <source>
        <dbReference type="ARBA" id="ARBA00022473"/>
    </source>
</evidence>
<feature type="region of interest" description="Disordered" evidence="10">
    <location>
        <begin position="342"/>
        <end position="420"/>
    </location>
</feature>
<dbReference type="EMBL" id="JAHRIQ010106675">
    <property type="protein sequence ID" value="MEQ2256211.1"/>
    <property type="molecule type" value="Genomic_DNA"/>
</dbReference>
<evidence type="ECO:0000256" key="1">
    <source>
        <dbReference type="ARBA" id="ARBA00004123"/>
    </source>
</evidence>
<reference evidence="12 13" key="1">
    <citation type="submission" date="2021-06" db="EMBL/GenBank/DDBJ databases">
        <authorList>
            <person name="Palmer J.M."/>
        </authorList>
    </citation>
    <scope>NUCLEOTIDE SEQUENCE [LARGE SCALE GENOMIC DNA]</scope>
    <source>
        <strain evidence="13">if_2019</strain>
        <tissue evidence="12">Muscle</tissue>
    </source>
</reference>
<dbReference type="InterPro" id="IPR009057">
    <property type="entry name" value="Homeodomain-like_sf"/>
</dbReference>
<dbReference type="InterPro" id="IPR001356">
    <property type="entry name" value="HD"/>
</dbReference>
<dbReference type="PROSITE" id="PS50071">
    <property type="entry name" value="HOMEOBOX_2"/>
    <property type="match status" value="1"/>
</dbReference>
<feature type="domain" description="Homeobox" evidence="11">
    <location>
        <begin position="282"/>
        <end position="342"/>
    </location>
</feature>
<dbReference type="PRINTS" id="PR00024">
    <property type="entry name" value="HOMEOBOX"/>
</dbReference>
<name>A0ABV0VG86_9TELE</name>
<sequence length="455" mass="49646">MTFLLLKASDQGSCSIRSSILLQTSDLQLFSRQHDKVLRNSAEPTFSLFSVTPPRSAPLLPVARRDKAHRPPAGVLPNATVGEREEDSRRTKHTQHQAENRTGPTWRALGGRIMSLSPKNSTPFSVTDILSPMEETYRRFGGMEPAAGSLGAPLGAYRQPQGNQQHQQQPHLHHHHHHHHHLSSPSSSSAAALGPGAAYHVPHGVPQFSGAVGGFCSGGELPSYQETVRSGGAAAWYSSSEPRYQSISRLMGAPGAVNIPGMVGGLAGMDPSSKSVVTLHAAPRRKRRVLFSQAQVFELERRFKQQKYLSAPEREHLAGLIHLTPNQVKIWFQNHRYKLKRQAKDKAAQQQQPEAGGLCAASRRSSSGSPLFSKTDKSCRSEANQTGTRQSSSANVVSVTEPNQNQLSSTEEMEDMSPSPPLGLQAHINMTQTDAALIEYTNSMLGSNLLYGRTW</sequence>
<evidence type="ECO:0000256" key="7">
    <source>
        <dbReference type="ARBA" id="ARBA00023242"/>
    </source>
</evidence>